<reference evidence="4" key="1">
    <citation type="submission" date="2025-08" db="UniProtKB">
        <authorList>
            <consortium name="RefSeq"/>
        </authorList>
    </citation>
    <scope>IDENTIFICATION</scope>
    <source>
        <tissue evidence="4">Young leaves</tissue>
    </source>
</reference>
<feature type="region of interest" description="Disordered" evidence="1">
    <location>
        <begin position="43"/>
        <end position="124"/>
    </location>
</feature>
<dbReference type="InterPro" id="IPR057710">
    <property type="entry name" value="DUF7950"/>
</dbReference>
<evidence type="ECO:0000259" key="2">
    <source>
        <dbReference type="Pfam" id="PF25821"/>
    </source>
</evidence>
<evidence type="ECO:0000256" key="1">
    <source>
        <dbReference type="SAM" id="MobiDB-lite"/>
    </source>
</evidence>
<feature type="compositionally biased region" description="Low complexity" evidence="1">
    <location>
        <begin position="43"/>
        <end position="59"/>
    </location>
</feature>
<evidence type="ECO:0000313" key="3">
    <source>
        <dbReference type="Proteomes" id="UP000228380"/>
    </source>
</evidence>
<feature type="compositionally biased region" description="Low complexity" evidence="1">
    <location>
        <begin position="105"/>
        <end position="117"/>
    </location>
</feature>
<accession>A0A8B8ZRT9</accession>
<gene>
    <name evidence="4" type="primary">LOC103715873</name>
</gene>
<feature type="compositionally biased region" description="Basic and acidic residues" evidence="1">
    <location>
        <begin position="89"/>
        <end position="104"/>
    </location>
</feature>
<dbReference type="OrthoDB" id="1898295at2759"/>
<name>A0A8B8ZRT9_PHODC</name>
<dbReference type="Proteomes" id="UP000228380">
    <property type="component" value="Unplaced"/>
</dbReference>
<dbReference type="AlphaFoldDB" id="A0A8B8ZRT9"/>
<dbReference type="PANTHER" id="PTHR33595">
    <property type="entry name" value="VON WILLEBRAND FACTOR A DOMAIN PROTEIN"/>
    <property type="match status" value="1"/>
</dbReference>
<protein>
    <submittedName>
        <fullName evidence="4">Uncharacterized protein LOC103715873</fullName>
    </submittedName>
</protein>
<dbReference type="Pfam" id="PF25821">
    <property type="entry name" value="DUF7950"/>
    <property type="match status" value="1"/>
</dbReference>
<dbReference type="PANTHER" id="PTHR33595:SF7">
    <property type="entry name" value="OS12G0242500 PROTEIN"/>
    <property type="match status" value="1"/>
</dbReference>
<sequence length="327" mass="34614">MERRGGCCISKYGGEGGGDYRADVAWKVGRIMLRFRPIAPKPEAAAPVAAVAPAETRTAGRARRKAGGGGGGREGRRGRKGRKIVTGAFKEETGAYKEEKEEKLSSSSSDLSAAGSGTTVTLPLMPETPERKEAAPPAEVPAVPYLIPAWLRGREGGAAGGGGGGGEVVAPRPVRPAGSWVTVECVTDTWREGEVGAAVPGGDEAVRAALEADEACPGVISDAWDRVTWTNEAYRRMVVGRAAEDGKQGAEEEEEEEEEDVRVALVTRGMVPGATCRAFTCRVRVRYSSRRRGRGSLAAPCDVWRMDDGGYAWRLDVKAALSLSLGR</sequence>
<organism evidence="3 4">
    <name type="scientific">Phoenix dactylifera</name>
    <name type="common">Date palm</name>
    <dbReference type="NCBI Taxonomy" id="42345"/>
    <lineage>
        <taxon>Eukaryota</taxon>
        <taxon>Viridiplantae</taxon>
        <taxon>Streptophyta</taxon>
        <taxon>Embryophyta</taxon>
        <taxon>Tracheophyta</taxon>
        <taxon>Spermatophyta</taxon>
        <taxon>Magnoliopsida</taxon>
        <taxon>Liliopsida</taxon>
        <taxon>Arecaceae</taxon>
        <taxon>Coryphoideae</taxon>
        <taxon>Phoeniceae</taxon>
        <taxon>Phoenix</taxon>
    </lineage>
</organism>
<dbReference type="RefSeq" id="XP_038974169.1">
    <property type="nucleotide sequence ID" value="XM_039118241.1"/>
</dbReference>
<dbReference type="KEGG" id="pda:103715873"/>
<feature type="domain" description="DUF7950" evidence="2">
    <location>
        <begin position="178"/>
        <end position="322"/>
    </location>
</feature>
<keyword evidence="3" id="KW-1185">Reference proteome</keyword>
<dbReference type="GeneID" id="103715873"/>
<proteinExistence type="predicted"/>
<evidence type="ECO:0000313" key="4">
    <source>
        <dbReference type="RefSeq" id="XP_038974169.1"/>
    </source>
</evidence>